<dbReference type="OrthoDB" id="111284at2"/>
<dbReference type="PANTHER" id="PTHR43229:SF2">
    <property type="entry name" value="NODULATION PROTEIN J"/>
    <property type="match status" value="1"/>
</dbReference>
<dbReference type="EMBL" id="FMUS01000024">
    <property type="protein sequence ID" value="SCY96314.1"/>
    <property type="molecule type" value="Genomic_DNA"/>
</dbReference>
<feature type="transmembrane region" description="Helical" evidence="5">
    <location>
        <begin position="148"/>
        <end position="172"/>
    </location>
</feature>
<feature type="transmembrane region" description="Helical" evidence="5">
    <location>
        <begin position="179"/>
        <end position="200"/>
    </location>
</feature>
<keyword evidence="8" id="KW-1185">Reference proteome</keyword>
<evidence type="ECO:0000313" key="8">
    <source>
        <dbReference type="Proteomes" id="UP000198636"/>
    </source>
</evidence>
<evidence type="ECO:0000256" key="5">
    <source>
        <dbReference type="RuleBase" id="RU361157"/>
    </source>
</evidence>
<reference evidence="7 8" key="1">
    <citation type="submission" date="2016-10" db="EMBL/GenBank/DDBJ databases">
        <authorList>
            <person name="de Groot N.N."/>
        </authorList>
    </citation>
    <scope>NUCLEOTIDE SEQUENCE [LARGE SCALE GENOMIC DNA]</scope>
    <source>
        <strain evidence="7 8">DSM 18978</strain>
    </source>
</reference>
<feature type="transmembrane region" description="Helical" evidence="5">
    <location>
        <begin position="71"/>
        <end position="95"/>
    </location>
</feature>
<gene>
    <name evidence="7" type="ORF">SAMN03080606_03266</name>
</gene>
<dbReference type="AlphaFoldDB" id="A0A1G5K767"/>
<feature type="domain" description="ABC transmembrane type-2" evidence="6">
    <location>
        <begin position="31"/>
        <end position="259"/>
    </location>
</feature>
<dbReference type="InterPro" id="IPR051784">
    <property type="entry name" value="Nod_factor_ABC_transporter"/>
</dbReference>
<dbReference type="Proteomes" id="UP000198636">
    <property type="component" value="Unassembled WGS sequence"/>
</dbReference>
<dbReference type="RefSeq" id="WP_091545652.1">
    <property type="nucleotide sequence ID" value="NZ_FMUS01000024.1"/>
</dbReference>
<keyword evidence="3 5" id="KW-1133">Transmembrane helix</keyword>
<evidence type="ECO:0000256" key="4">
    <source>
        <dbReference type="ARBA" id="ARBA00023136"/>
    </source>
</evidence>
<comment type="subcellular location">
    <subcellularLocation>
        <location evidence="5">Cell membrane</location>
        <topology evidence="5">Multi-pass membrane protein</topology>
    </subcellularLocation>
    <subcellularLocation>
        <location evidence="1">Membrane</location>
        <topology evidence="1">Multi-pass membrane protein</topology>
    </subcellularLocation>
</comment>
<accession>A0A1G5K767</accession>
<keyword evidence="4 5" id="KW-0472">Membrane</keyword>
<proteinExistence type="inferred from homology"/>
<name>A0A1G5K767_9FIRM</name>
<protein>
    <recommendedName>
        <fullName evidence="5">Transport permease protein</fullName>
    </recommendedName>
</protein>
<evidence type="ECO:0000256" key="3">
    <source>
        <dbReference type="ARBA" id="ARBA00022989"/>
    </source>
</evidence>
<evidence type="ECO:0000256" key="2">
    <source>
        <dbReference type="ARBA" id="ARBA00022692"/>
    </source>
</evidence>
<organism evidence="7 8">
    <name type="scientific">Alkaliphilus peptidifermentans DSM 18978</name>
    <dbReference type="NCBI Taxonomy" id="1120976"/>
    <lineage>
        <taxon>Bacteria</taxon>
        <taxon>Bacillati</taxon>
        <taxon>Bacillota</taxon>
        <taxon>Clostridia</taxon>
        <taxon>Peptostreptococcales</taxon>
        <taxon>Natronincolaceae</taxon>
        <taxon>Alkaliphilus</taxon>
    </lineage>
</organism>
<dbReference type="GO" id="GO:0043190">
    <property type="term" value="C:ATP-binding cassette (ABC) transporter complex"/>
    <property type="evidence" value="ECO:0007669"/>
    <property type="project" value="InterPro"/>
</dbReference>
<evidence type="ECO:0000256" key="1">
    <source>
        <dbReference type="ARBA" id="ARBA00004141"/>
    </source>
</evidence>
<evidence type="ECO:0000313" key="7">
    <source>
        <dbReference type="EMBL" id="SCY96314.1"/>
    </source>
</evidence>
<dbReference type="InterPro" id="IPR000412">
    <property type="entry name" value="ABC_2_transport"/>
</dbReference>
<dbReference type="STRING" id="1120976.SAMN03080606_03266"/>
<dbReference type="Pfam" id="PF01061">
    <property type="entry name" value="ABC2_membrane"/>
    <property type="match status" value="1"/>
</dbReference>
<evidence type="ECO:0000259" key="6">
    <source>
        <dbReference type="PROSITE" id="PS51012"/>
    </source>
</evidence>
<sequence length="262" mass="28998">MMERTNNFLVWLKGVWNFILMDLLEFLRSPAQIIGTLMAPIIMITSFGIGTSIPTSVGMNPGLNVNSYFEFVAPGIMLIGIMFGTTMGIGNSILLDKRKRITEDVITSSMPYSAFIISRYLSMLLKSLLQFLVILITAMLFFKLRVENIAMLLVAASAAVIFFTGVGVWLAAFTDEITFAGLSNLLLIPLFYFSGIFFPIENFGALGNVVQYLPSSMQLSILRYSIIGIRPDNLLLVFTLTILLSILMIVLPGHALKSSIKK</sequence>
<feature type="transmembrane region" description="Helical" evidence="5">
    <location>
        <begin position="234"/>
        <end position="256"/>
    </location>
</feature>
<dbReference type="GO" id="GO:0140359">
    <property type="term" value="F:ABC-type transporter activity"/>
    <property type="evidence" value="ECO:0007669"/>
    <property type="project" value="InterPro"/>
</dbReference>
<keyword evidence="5" id="KW-1003">Cell membrane</keyword>
<comment type="similarity">
    <text evidence="5">Belongs to the ABC-2 integral membrane protein family.</text>
</comment>
<keyword evidence="5" id="KW-0813">Transport</keyword>
<keyword evidence="2 5" id="KW-0812">Transmembrane</keyword>
<dbReference type="PROSITE" id="PS51012">
    <property type="entry name" value="ABC_TM2"/>
    <property type="match status" value="1"/>
</dbReference>
<dbReference type="PANTHER" id="PTHR43229">
    <property type="entry name" value="NODULATION PROTEIN J"/>
    <property type="match status" value="1"/>
</dbReference>
<feature type="transmembrane region" description="Helical" evidence="5">
    <location>
        <begin position="31"/>
        <end position="51"/>
    </location>
</feature>
<dbReference type="InterPro" id="IPR013525">
    <property type="entry name" value="ABC2_TM"/>
</dbReference>
<feature type="transmembrane region" description="Helical" evidence="5">
    <location>
        <begin position="116"/>
        <end position="142"/>
    </location>
</feature>
<dbReference type="PIRSF" id="PIRSF006648">
    <property type="entry name" value="DrrB"/>
    <property type="match status" value="1"/>
</dbReference>
<dbReference type="InterPro" id="IPR047817">
    <property type="entry name" value="ABC2_TM_bact-type"/>
</dbReference>
<dbReference type="PRINTS" id="PR00164">
    <property type="entry name" value="ABC2TRNSPORT"/>
</dbReference>